<sequence>MEIFLSHSTRGAAASKAVVLGASLDSVLSAGHWASSSTFRKFYHREKDPGPSVAASVLIPGVVHWHSGQQSVTLVPKPGIELHVPARLPNVA</sequence>
<keyword evidence="2" id="KW-1185">Reference proteome</keyword>
<evidence type="ECO:0000313" key="2">
    <source>
        <dbReference type="Proteomes" id="UP000789390"/>
    </source>
</evidence>
<dbReference type="AlphaFoldDB" id="A0A8J2RN69"/>
<organism evidence="1 2">
    <name type="scientific">Daphnia galeata</name>
    <dbReference type="NCBI Taxonomy" id="27404"/>
    <lineage>
        <taxon>Eukaryota</taxon>
        <taxon>Metazoa</taxon>
        <taxon>Ecdysozoa</taxon>
        <taxon>Arthropoda</taxon>
        <taxon>Crustacea</taxon>
        <taxon>Branchiopoda</taxon>
        <taxon>Diplostraca</taxon>
        <taxon>Cladocera</taxon>
        <taxon>Anomopoda</taxon>
        <taxon>Daphniidae</taxon>
        <taxon>Daphnia</taxon>
    </lineage>
</organism>
<dbReference type="OrthoDB" id="6769862at2759"/>
<evidence type="ECO:0000313" key="1">
    <source>
        <dbReference type="EMBL" id="CAH0105735.1"/>
    </source>
</evidence>
<accession>A0A8J2RN69</accession>
<proteinExistence type="predicted"/>
<dbReference type="EMBL" id="CAKKLH010000199">
    <property type="protein sequence ID" value="CAH0105735.1"/>
    <property type="molecule type" value="Genomic_DNA"/>
</dbReference>
<dbReference type="Proteomes" id="UP000789390">
    <property type="component" value="Unassembled WGS sequence"/>
</dbReference>
<comment type="caution">
    <text evidence="1">The sequence shown here is derived from an EMBL/GenBank/DDBJ whole genome shotgun (WGS) entry which is preliminary data.</text>
</comment>
<gene>
    <name evidence="1" type="ORF">DGAL_LOCUS8800</name>
</gene>
<protein>
    <submittedName>
        <fullName evidence="1">Uncharacterized protein</fullName>
    </submittedName>
</protein>
<name>A0A8J2RN69_9CRUS</name>
<reference evidence="1" key="1">
    <citation type="submission" date="2021-11" db="EMBL/GenBank/DDBJ databases">
        <authorList>
            <person name="Schell T."/>
        </authorList>
    </citation>
    <scope>NUCLEOTIDE SEQUENCE</scope>
    <source>
        <strain evidence="1">M5</strain>
    </source>
</reference>